<dbReference type="InterPro" id="IPR002816">
    <property type="entry name" value="TraB/PrgY/GumN_fam"/>
</dbReference>
<keyword evidence="2" id="KW-1133">Transmembrane helix</keyword>
<accession>A0ABR2NZV0</accession>
<dbReference type="PANTHER" id="PTHR21530">
    <property type="entry name" value="PHEROMONE SHUTDOWN PROTEIN"/>
    <property type="match status" value="1"/>
</dbReference>
<proteinExistence type="predicted"/>
<dbReference type="PANTHER" id="PTHR21530:SF7">
    <property type="entry name" value="TRAB DOMAIN-CONTAINING PROTEIN"/>
    <property type="match status" value="1"/>
</dbReference>
<feature type="compositionally biased region" description="Polar residues" evidence="1">
    <location>
        <begin position="55"/>
        <end position="64"/>
    </location>
</feature>
<feature type="region of interest" description="Disordered" evidence="1">
    <location>
        <begin position="37"/>
        <end position="79"/>
    </location>
</feature>
<evidence type="ECO:0000256" key="2">
    <source>
        <dbReference type="SAM" id="Phobius"/>
    </source>
</evidence>
<organism evidence="3 4">
    <name type="scientific">Hibiscus sabdariffa</name>
    <name type="common">roselle</name>
    <dbReference type="NCBI Taxonomy" id="183260"/>
    <lineage>
        <taxon>Eukaryota</taxon>
        <taxon>Viridiplantae</taxon>
        <taxon>Streptophyta</taxon>
        <taxon>Embryophyta</taxon>
        <taxon>Tracheophyta</taxon>
        <taxon>Spermatophyta</taxon>
        <taxon>Magnoliopsida</taxon>
        <taxon>eudicotyledons</taxon>
        <taxon>Gunneridae</taxon>
        <taxon>Pentapetalae</taxon>
        <taxon>rosids</taxon>
        <taxon>malvids</taxon>
        <taxon>Malvales</taxon>
        <taxon>Malvaceae</taxon>
        <taxon>Malvoideae</taxon>
        <taxon>Hibiscus</taxon>
    </lineage>
</organism>
<dbReference type="Proteomes" id="UP001396334">
    <property type="component" value="Unassembled WGS sequence"/>
</dbReference>
<dbReference type="EMBL" id="JBBPBN010000089">
    <property type="protein sequence ID" value="KAK8981732.1"/>
    <property type="molecule type" value="Genomic_DNA"/>
</dbReference>
<evidence type="ECO:0008006" key="5">
    <source>
        <dbReference type="Google" id="ProtNLM"/>
    </source>
</evidence>
<feature type="compositionally biased region" description="Basic and acidic residues" evidence="1">
    <location>
        <begin position="67"/>
        <end position="79"/>
    </location>
</feature>
<dbReference type="InterPro" id="IPR046345">
    <property type="entry name" value="TraB_PrgY-like"/>
</dbReference>
<reference evidence="3 4" key="1">
    <citation type="journal article" date="2024" name="G3 (Bethesda)">
        <title>Genome assembly of Hibiscus sabdariffa L. provides insights into metabolisms of medicinal natural products.</title>
        <authorList>
            <person name="Kim T."/>
        </authorList>
    </citation>
    <scope>NUCLEOTIDE SEQUENCE [LARGE SCALE GENOMIC DNA]</scope>
    <source>
        <strain evidence="3">TK-2024</strain>
        <tissue evidence="3">Old leaves</tissue>
    </source>
</reference>
<evidence type="ECO:0000313" key="4">
    <source>
        <dbReference type="Proteomes" id="UP001396334"/>
    </source>
</evidence>
<keyword evidence="2" id="KW-0812">Transmembrane</keyword>
<sequence length="387" mass="43370">MKRLTRPLNSVRLRELLRSLSLRACFTKRRFSRVTHPLPHAKHSTPSCPSKPLDFSTSASTANRPSFKPERPETDTKPAELDPLSVENFIHVENPNPNVVEASSDHNNIYDVSGSKGSDSSQRRNAELPEELSKNVVHLSCKSSAEGGKCDVYLVGTSHVSKARSCPDFCLESCREVEAVISYLKPQVVFLELCSSRVGVFNTRNVEDLKVPSVVEMVEMWRNKHNLFDILCIWLLALIASSIEVVPGSEFGVAYEEARKYDAEVILGDRPDHLKDMDEDDKLTRMMQELNEKFPTLFETIVDERDQYMSYGLLRTARKHSSVVAVVGRGHLPGIRKYWKQPVSINELTTIPPQKPTLSTGEILAYLAIAIAFVSGIVLGIYLASKK</sequence>
<name>A0ABR2NZV0_9ROSI</name>
<dbReference type="CDD" id="cd14726">
    <property type="entry name" value="TraB_PrgY-like"/>
    <property type="match status" value="1"/>
</dbReference>
<evidence type="ECO:0000313" key="3">
    <source>
        <dbReference type="EMBL" id="KAK8981732.1"/>
    </source>
</evidence>
<dbReference type="Pfam" id="PF01963">
    <property type="entry name" value="TraB_PrgY_gumN"/>
    <property type="match status" value="1"/>
</dbReference>
<feature type="transmembrane region" description="Helical" evidence="2">
    <location>
        <begin position="363"/>
        <end position="384"/>
    </location>
</feature>
<protein>
    <recommendedName>
        <fullName evidence="5">TraB family protein</fullName>
    </recommendedName>
</protein>
<comment type="caution">
    <text evidence="3">The sequence shown here is derived from an EMBL/GenBank/DDBJ whole genome shotgun (WGS) entry which is preliminary data.</text>
</comment>
<feature type="region of interest" description="Disordered" evidence="1">
    <location>
        <begin position="96"/>
        <end position="129"/>
    </location>
</feature>
<keyword evidence="2" id="KW-0472">Membrane</keyword>
<gene>
    <name evidence="3" type="ORF">V6N11_028137</name>
</gene>
<evidence type="ECO:0000256" key="1">
    <source>
        <dbReference type="SAM" id="MobiDB-lite"/>
    </source>
</evidence>
<keyword evidence="4" id="KW-1185">Reference proteome</keyword>